<evidence type="ECO:0000259" key="5">
    <source>
        <dbReference type="PROSITE" id="PS50222"/>
    </source>
</evidence>
<dbReference type="Gene3D" id="1.10.238.10">
    <property type="entry name" value="EF-hand"/>
    <property type="match status" value="1"/>
</dbReference>
<dbReference type="PROSITE" id="PS00018">
    <property type="entry name" value="EF_HAND_1"/>
    <property type="match status" value="1"/>
</dbReference>
<keyword evidence="3" id="KW-0106">Calcium</keyword>
<dbReference type="InterPro" id="IPR002048">
    <property type="entry name" value="EF_hand_dom"/>
</dbReference>
<comment type="caution">
    <text evidence="6">The sequence shown here is derived from an EMBL/GenBank/DDBJ whole genome shotgun (WGS) entry which is preliminary data.</text>
</comment>
<dbReference type="InterPro" id="IPR039647">
    <property type="entry name" value="EF_hand_pair_protein_CML-like"/>
</dbReference>
<evidence type="ECO:0000256" key="1">
    <source>
        <dbReference type="ARBA" id="ARBA00022723"/>
    </source>
</evidence>
<feature type="chain" id="PRO_5046617039" description="EF-hand domain-containing protein" evidence="4">
    <location>
        <begin position="18"/>
        <end position="117"/>
    </location>
</feature>
<keyword evidence="1" id="KW-0479">Metal-binding</keyword>
<keyword evidence="2" id="KW-0677">Repeat</keyword>
<evidence type="ECO:0000256" key="3">
    <source>
        <dbReference type="ARBA" id="ARBA00022837"/>
    </source>
</evidence>
<dbReference type="SUPFAM" id="SSF47473">
    <property type="entry name" value="EF-hand"/>
    <property type="match status" value="1"/>
</dbReference>
<dbReference type="PANTHER" id="PTHR10891">
    <property type="entry name" value="EF-HAND CALCIUM-BINDING DOMAIN CONTAINING PROTEIN"/>
    <property type="match status" value="1"/>
</dbReference>
<dbReference type="Proteomes" id="UP001396334">
    <property type="component" value="Unassembled WGS sequence"/>
</dbReference>
<organism evidence="6 7">
    <name type="scientific">Hibiscus sabdariffa</name>
    <name type="common">roselle</name>
    <dbReference type="NCBI Taxonomy" id="183260"/>
    <lineage>
        <taxon>Eukaryota</taxon>
        <taxon>Viridiplantae</taxon>
        <taxon>Streptophyta</taxon>
        <taxon>Embryophyta</taxon>
        <taxon>Tracheophyta</taxon>
        <taxon>Spermatophyta</taxon>
        <taxon>Magnoliopsida</taxon>
        <taxon>eudicotyledons</taxon>
        <taxon>Gunneridae</taxon>
        <taxon>Pentapetalae</taxon>
        <taxon>rosids</taxon>
        <taxon>malvids</taxon>
        <taxon>Malvales</taxon>
        <taxon>Malvaceae</taxon>
        <taxon>Malvoideae</taxon>
        <taxon>Hibiscus</taxon>
    </lineage>
</organism>
<dbReference type="EMBL" id="JBBPBN010000079">
    <property type="protein sequence ID" value="KAK8983753.1"/>
    <property type="molecule type" value="Genomic_DNA"/>
</dbReference>
<evidence type="ECO:0000256" key="4">
    <source>
        <dbReference type="SAM" id="SignalP"/>
    </source>
</evidence>
<evidence type="ECO:0000313" key="7">
    <source>
        <dbReference type="Proteomes" id="UP001396334"/>
    </source>
</evidence>
<feature type="signal peptide" evidence="4">
    <location>
        <begin position="1"/>
        <end position="17"/>
    </location>
</feature>
<dbReference type="InterPro" id="IPR011992">
    <property type="entry name" value="EF-hand-dom_pair"/>
</dbReference>
<dbReference type="CDD" id="cd00051">
    <property type="entry name" value="EFh"/>
    <property type="match status" value="1"/>
</dbReference>
<sequence>MAFHLLLLFVFFNIVFAGSYGVVHDEVYRKSVLPNNPLSSFVVGREMKEIGVGEGLVELFREFDEDQNGFVSAAELRRGMPPDLGAGDMVNELIREVDFDGDGQMNYEEFAKFMLSG</sequence>
<keyword evidence="4" id="KW-0732">Signal</keyword>
<evidence type="ECO:0000313" key="6">
    <source>
        <dbReference type="EMBL" id="KAK8983753.1"/>
    </source>
</evidence>
<protein>
    <recommendedName>
        <fullName evidence="5">EF-hand domain-containing protein</fullName>
    </recommendedName>
</protein>
<dbReference type="InterPro" id="IPR018247">
    <property type="entry name" value="EF_Hand_1_Ca_BS"/>
</dbReference>
<evidence type="ECO:0000256" key="2">
    <source>
        <dbReference type="ARBA" id="ARBA00022737"/>
    </source>
</evidence>
<dbReference type="Pfam" id="PF13499">
    <property type="entry name" value="EF-hand_7"/>
    <property type="match status" value="1"/>
</dbReference>
<gene>
    <name evidence="6" type="ORF">V6N11_009540</name>
</gene>
<reference evidence="6 7" key="1">
    <citation type="journal article" date="2024" name="G3 (Bethesda)">
        <title>Genome assembly of Hibiscus sabdariffa L. provides insights into metabolisms of medicinal natural products.</title>
        <authorList>
            <person name="Kim T."/>
        </authorList>
    </citation>
    <scope>NUCLEOTIDE SEQUENCE [LARGE SCALE GENOMIC DNA]</scope>
    <source>
        <strain evidence="6">TK-2024</strain>
        <tissue evidence="6">Old leaves</tissue>
    </source>
</reference>
<accession>A0ABR2P5M4</accession>
<dbReference type="PROSITE" id="PS50222">
    <property type="entry name" value="EF_HAND_2"/>
    <property type="match status" value="1"/>
</dbReference>
<proteinExistence type="predicted"/>
<feature type="domain" description="EF-hand" evidence="5">
    <location>
        <begin position="85"/>
        <end position="117"/>
    </location>
</feature>
<keyword evidence="7" id="KW-1185">Reference proteome</keyword>
<name>A0ABR2P5M4_9ROSI</name>
<dbReference type="SMART" id="SM00054">
    <property type="entry name" value="EFh"/>
    <property type="match status" value="2"/>
</dbReference>